<keyword evidence="2" id="KW-1185">Reference proteome</keyword>
<dbReference type="AlphaFoldDB" id="A0A0D0BG21"/>
<reference evidence="1 2" key="1">
    <citation type="submission" date="2014-04" db="EMBL/GenBank/DDBJ databases">
        <authorList>
            <consortium name="DOE Joint Genome Institute"/>
            <person name="Kuo A."/>
            <person name="Ruytinx J."/>
            <person name="Rineau F."/>
            <person name="Colpaert J."/>
            <person name="Kohler A."/>
            <person name="Nagy L.G."/>
            <person name="Floudas D."/>
            <person name="Copeland A."/>
            <person name="Barry K.W."/>
            <person name="Cichocki N."/>
            <person name="Veneault-Fourrey C."/>
            <person name="LaButti K."/>
            <person name="Lindquist E.A."/>
            <person name="Lipzen A."/>
            <person name="Lundell T."/>
            <person name="Morin E."/>
            <person name="Murat C."/>
            <person name="Sun H."/>
            <person name="Tunlid A."/>
            <person name="Henrissat B."/>
            <person name="Grigoriev I.V."/>
            <person name="Hibbett D.S."/>
            <person name="Martin F."/>
            <person name="Nordberg H.P."/>
            <person name="Cantor M.N."/>
            <person name="Hua S.X."/>
        </authorList>
    </citation>
    <scope>NUCLEOTIDE SEQUENCE [LARGE SCALE GENOMIC DNA]</scope>
    <source>
        <strain evidence="1 2">UH-Slu-Lm8-n1</strain>
    </source>
</reference>
<dbReference type="HOGENOM" id="CLU_1571681_0_0_1"/>
<dbReference type="EMBL" id="KN835180">
    <property type="protein sequence ID" value="KIK45022.1"/>
    <property type="molecule type" value="Genomic_DNA"/>
</dbReference>
<protein>
    <submittedName>
        <fullName evidence="1">Uncharacterized protein</fullName>
    </submittedName>
</protein>
<dbReference type="InParanoid" id="A0A0D0BG21"/>
<dbReference type="Proteomes" id="UP000054485">
    <property type="component" value="Unassembled WGS sequence"/>
</dbReference>
<gene>
    <name evidence="1" type="ORF">CY34DRAFT_802115</name>
</gene>
<proteinExistence type="predicted"/>
<name>A0A0D0BG21_9AGAM</name>
<evidence type="ECO:0000313" key="1">
    <source>
        <dbReference type="EMBL" id="KIK45022.1"/>
    </source>
</evidence>
<evidence type="ECO:0000313" key="2">
    <source>
        <dbReference type="Proteomes" id="UP000054485"/>
    </source>
</evidence>
<reference evidence="2" key="2">
    <citation type="submission" date="2015-01" db="EMBL/GenBank/DDBJ databases">
        <title>Evolutionary Origins and Diversification of the Mycorrhizal Mutualists.</title>
        <authorList>
            <consortium name="DOE Joint Genome Institute"/>
            <consortium name="Mycorrhizal Genomics Consortium"/>
            <person name="Kohler A."/>
            <person name="Kuo A."/>
            <person name="Nagy L.G."/>
            <person name="Floudas D."/>
            <person name="Copeland A."/>
            <person name="Barry K.W."/>
            <person name="Cichocki N."/>
            <person name="Veneault-Fourrey C."/>
            <person name="LaButti K."/>
            <person name="Lindquist E.A."/>
            <person name="Lipzen A."/>
            <person name="Lundell T."/>
            <person name="Morin E."/>
            <person name="Murat C."/>
            <person name="Riley R."/>
            <person name="Ohm R."/>
            <person name="Sun H."/>
            <person name="Tunlid A."/>
            <person name="Henrissat B."/>
            <person name="Grigoriev I.V."/>
            <person name="Hibbett D.S."/>
            <person name="Martin F."/>
        </authorList>
    </citation>
    <scope>NUCLEOTIDE SEQUENCE [LARGE SCALE GENOMIC DNA]</scope>
    <source>
        <strain evidence="2">UH-Slu-Lm8-n1</strain>
    </source>
</reference>
<sequence>MDKLGSSCRTRKYAFMRTHKSEIRTRRITYSNARDLRRNRSRSRNLKRLHAANALERKSERCLCFWEAFQVDPKNHSRWSFMQIVDRPFKSGVPVLWDSRTFQKADSCCSVRQPLRKPDMSSTRTFSYENGYLNDRGRSRSVRPAGSTKTTMFRQQYIKLSGKFLCPDVL</sequence>
<accession>A0A0D0BG21</accession>
<organism evidence="1 2">
    <name type="scientific">Suillus luteus UH-Slu-Lm8-n1</name>
    <dbReference type="NCBI Taxonomy" id="930992"/>
    <lineage>
        <taxon>Eukaryota</taxon>
        <taxon>Fungi</taxon>
        <taxon>Dikarya</taxon>
        <taxon>Basidiomycota</taxon>
        <taxon>Agaricomycotina</taxon>
        <taxon>Agaricomycetes</taxon>
        <taxon>Agaricomycetidae</taxon>
        <taxon>Boletales</taxon>
        <taxon>Suillineae</taxon>
        <taxon>Suillaceae</taxon>
        <taxon>Suillus</taxon>
    </lineage>
</organism>